<organism evidence="2">
    <name type="scientific">Solanum chilense</name>
    <name type="common">Tomato</name>
    <name type="synonym">Lycopersicon chilense</name>
    <dbReference type="NCBI Taxonomy" id="4083"/>
    <lineage>
        <taxon>Eukaryota</taxon>
        <taxon>Viridiplantae</taxon>
        <taxon>Streptophyta</taxon>
        <taxon>Embryophyta</taxon>
        <taxon>Tracheophyta</taxon>
        <taxon>Spermatophyta</taxon>
        <taxon>Magnoliopsida</taxon>
        <taxon>eudicotyledons</taxon>
        <taxon>Gunneridae</taxon>
        <taxon>Pentapetalae</taxon>
        <taxon>asterids</taxon>
        <taxon>lamiids</taxon>
        <taxon>Solanales</taxon>
        <taxon>Solanaceae</taxon>
        <taxon>Solanoideae</taxon>
        <taxon>Solaneae</taxon>
        <taxon>Solanum</taxon>
        <taxon>Solanum subgen. Lycopersicon</taxon>
    </lineage>
</organism>
<feature type="chain" id="PRO_5026860608" description="Protein TAP1-like" evidence="1">
    <location>
        <begin position="19"/>
        <end position="103"/>
    </location>
</feature>
<evidence type="ECO:0000256" key="1">
    <source>
        <dbReference type="SAM" id="SignalP"/>
    </source>
</evidence>
<name>A0A6N2AGU2_SOLCI</name>
<evidence type="ECO:0008006" key="3">
    <source>
        <dbReference type="Google" id="ProtNLM"/>
    </source>
</evidence>
<feature type="signal peptide" evidence="1">
    <location>
        <begin position="1"/>
        <end position="18"/>
    </location>
</feature>
<dbReference type="EMBL" id="RXGB01024555">
    <property type="protein sequence ID" value="TMW81466.1"/>
    <property type="molecule type" value="Genomic_DNA"/>
</dbReference>
<protein>
    <recommendedName>
        <fullName evidence="3">Protein TAP1-like</fullName>
    </recommendedName>
</protein>
<gene>
    <name evidence="2" type="ORF">EJD97_009420</name>
</gene>
<sequence>MTMKWLTLVLTLMVIFEGNLIMANLMEVKCIKHCMKDCKKVGIPSVSCLKFCPLHCVPPPPVLSSELRHCDARCILDRCLDYKNEDEKLEGCASKCKNNKDYC</sequence>
<keyword evidence="1" id="KW-0732">Signal</keyword>
<evidence type="ECO:0000313" key="2">
    <source>
        <dbReference type="EMBL" id="TMW81466.1"/>
    </source>
</evidence>
<accession>A0A6N2AGU2</accession>
<proteinExistence type="predicted"/>
<comment type="caution">
    <text evidence="2">The sequence shown here is derived from an EMBL/GenBank/DDBJ whole genome shotgun (WGS) entry which is preliminary data.</text>
</comment>
<reference evidence="2" key="1">
    <citation type="submission" date="2019-05" db="EMBL/GenBank/DDBJ databases">
        <title>The de novo reference genome and transcriptome assemblies of the wild tomato species Solanum chilense.</title>
        <authorList>
            <person name="Stam R."/>
            <person name="Nosenko T."/>
            <person name="Hoerger A.C."/>
            <person name="Stephan W."/>
            <person name="Seidel M.A."/>
            <person name="Kuhn J.M.M."/>
            <person name="Haberer G."/>
            <person name="Tellier A."/>
        </authorList>
    </citation>
    <scope>NUCLEOTIDE SEQUENCE</scope>
    <source>
        <tissue evidence="2">Mature leaves</tissue>
    </source>
</reference>
<dbReference type="AlphaFoldDB" id="A0A6N2AGU2"/>